<evidence type="ECO:0000313" key="1">
    <source>
        <dbReference type="EMBL" id="KAG5602946.1"/>
    </source>
</evidence>
<proteinExistence type="predicted"/>
<keyword evidence="2" id="KW-1185">Reference proteome</keyword>
<name>A0A9J5YRB0_SOLCO</name>
<evidence type="ECO:0008006" key="3">
    <source>
        <dbReference type="Google" id="ProtNLM"/>
    </source>
</evidence>
<comment type="caution">
    <text evidence="1">The sequence shown here is derived from an EMBL/GenBank/DDBJ whole genome shotgun (WGS) entry which is preliminary data.</text>
</comment>
<dbReference type="Proteomes" id="UP000824120">
    <property type="component" value="Chromosome 6"/>
</dbReference>
<dbReference type="EMBL" id="JACXVP010000006">
    <property type="protein sequence ID" value="KAG5602946.1"/>
    <property type="molecule type" value="Genomic_DNA"/>
</dbReference>
<organism evidence="1 2">
    <name type="scientific">Solanum commersonii</name>
    <name type="common">Commerson's wild potato</name>
    <name type="synonym">Commerson's nightshade</name>
    <dbReference type="NCBI Taxonomy" id="4109"/>
    <lineage>
        <taxon>Eukaryota</taxon>
        <taxon>Viridiplantae</taxon>
        <taxon>Streptophyta</taxon>
        <taxon>Embryophyta</taxon>
        <taxon>Tracheophyta</taxon>
        <taxon>Spermatophyta</taxon>
        <taxon>Magnoliopsida</taxon>
        <taxon>eudicotyledons</taxon>
        <taxon>Gunneridae</taxon>
        <taxon>Pentapetalae</taxon>
        <taxon>asterids</taxon>
        <taxon>lamiids</taxon>
        <taxon>Solanales</taxon>
        <taxon>Solanaceae</taxon>
        <taxon>Solanoideae</taxon>
        <taxon>Solaneae</taxon>
        <taxon>Solanum</taxon>
    </lineage>
</organism>
<accession>A0A9J5YRB0</accession>
<gene>
    <name evidence="1" type="ORF">H5410_034316</name>
</gene>
<evidence type="ECO:0000313" key="2">
    <source>
        <dbReference type="Proteomes" id="UP000824120"/>
    </source>
</evidence>
<reference evidence="1 2" key="1">
    <citation type="submission" date="2020-09" db="EMBL/GenBank/DDBJ databases">
        <title>De no assembly of potato wild relative species, Solanum commersonii.</title>
        <authorList>
            <person name="Cho K."/>
        </authorList>
    </citation>
    <scope>NUCLEOTIDE SEQUENCE [LARGE SCALE GENOMIC DNA]</scope>
    <source>
        <strain evidence="1">LZ3.2</strain>
        <tissue evidence="1">Leaf</tissue>
    </source>
</reference>
<protein>
    <recommendedName>
        <fullName evidence="3">Ulp1 protease family, C-terminal catalytic domain containing protein</fullName>
    </recommendedName>
</protein>
<sequence>MYLQKVYSDCGVFVVVFGEFFSDEVNIHLMVSELTIFTQDMQHYYGRYVSDNDDPPKLKSYFTPQQRDDLYVRDSMLNKKRVMEDLIVINSIEKKLTLEFRGRTDHCEPLFYKMRLA</sequence>
<dbReference type="AlphaFoldDB" id="A0A9J5YRB0"/>